<evidence type="ECO:0000256" key="3">
    <source>
        <dbReference type="ARBA" id="ARBA00023125"/>
    </source>
</evidence>
<keyword evidence="5 6" id="KW-0539">Nucleus</keyword>
<dbReference type="InterPro" id="IPR001289">
    <property type="entry name" value="NFYA"/>
</dbReference>
<evidence type="ECO:0000313" key="8">
    <source>
        <dbReference type="EMBL" id="KAG8098909.1"/>
    </source>
</evidence>
<dbReference type="PROSITE" id="PS51152">
    <property type="entry name" value="NFYA_HAP2_2"/>
    <property type="match status" value="1"/>
</dbReference>
<keyword evidence="4 6" id="KW-0804">Transcription</keyword>
<dbReference type="OrthoDB" id="1097733at2759"/>
<dbReference type="PANTHER" id="PTHR12632">
    <property type="entry name" value="TRANSCRIPTION FACTOR NF-Y ALPHA-RELATED"/>
    <property type="match status" value="1"/>
</dbReference>
<evidence type="ECO:0000256" key="1">
    <source>
        <dbReference type="ARBA" id="ARBA00004123"/>
    </source>
</evidence>
<comment type="function">
    <text evidence="6">Component of the sequence-specific heterotrimeric transcription factor (NF-Y) which specifically recognizes a 5'-CCAAT-3' box motif found in the promoters of its target genes.</text>
</comment>
<sequence>MKERRPGSTRPLLQCSLHCRNTSVEAERENMLVEGRKLYLHESRHRHAMRRARGSGGRFLNTKKEEGSSGGRGAVLPIASLVSRNPHPGGARCTRSGGRNVQLLRARHVLTRQQHVRPQRHGPLQQHRPPPLHVFLHPAPKHHGRRRRLRRGRSQSMALEEEDDVFEEGRAPRRRFRRGASVFGGGLRAPPVASEGGVRGDVVLVGGLWCTRISATENLVLP</sequence>
<evidence type="ECO:0000313" key="9">
    <source>
        <dbReference type="Proteomes" id="UP000729402"/>
    </source>
</evidence>
<accession>A0A8J6BY76</accession>
<dbReference type="Proteomes" id="UP000729402">
    <property type="component" value="Unassembled WGS sequence"/>
</dbReference>
<keyword evidence="2 6" id="KW-0805">Transcription regulation</keyword>
<evidence type="ECO:0000256" key="2">
    <source>
        <dbReference type="ARBA" id="ARBA00023015"/>
    </source>
</evidence>
<dbReference type="AlphaFoldDB" id="A0A8J6BY76"/>
<keyword evidence="3 6" id="KW-0238">DNA-binding</keyword>
<dbReference type="GO" id="GO:0003677">
    <property type="term" value="F:DNA binding"/>
    <property type="evidence" value="ECO:0007669"/>
    <property type="project" value="UniProtKB-KW"/>
</dbReference>
<dbReference type="EMBL" id="JAAALK010000079">
    <property type="protein sequence ID" value="KAG8098909.1"/>
    <property type="molecule type" value="Genomic_DNA"/>
</dbReference>
<reference evidence="8" key="2">
    <citation type="submission" date="2021-02" db="EMBL/GenBank/DDBJ databases">
        <authorList>
            <person name="Kimball J.A."/>
            <person name="Haas M.W."/>
            <person name="Macchietto M."/>
            <person name="Kono T."/>
            <person name="Duquette J."/>
            <person name="Shao M."/>
        </authorList>
    </citation>
    <scope>NUCLEOTIDE SEQUENCE</scope>
    <source>
        <tissue evidence="8">Fresh leaf tissue</tissue>
    </source>
</reference>
<keyword evidence="9" id="KW-1185">Reference proteome</keyword>
<name>A0A8J6BY76_ZIZPA</name>
<reference evidence="8" key="1">
    <citation type="journal article" date="2021" name="bioRxiv">
        <title>Whole Genome Assembly and Annotation of Northern Wild Rice, Zizania palustris L., Supports a Whole Genome Duplication in the Zizania Genus.</title>
        <authorList>
            <person name="Haas M."/>
            <person name="Kono T."/>
            <person name="Macchietto M."/>
            <person name="Millas R."/>
            <person name="McGilp L."/>
            <person name="Shao M."/>
            <person name="Duquette J."/>
            <person name="Hirsch C.N."/>
            <person name="Kimball J."/>
        </authorList>
    </citation>
    <scope>NUCLEOTIDE SEQUENCE</scope>
    <source>
        <tissue evidence="8">Fresh leaf tissue</tissue>
    </source>
</reference>
<comment type="caution">
    <text evidence="8">The sequence shown here is derived from an EMBL/GenBank/DDBJ whole genome shotgun (WGS) entry which is preliminary data.</text>
</comment>
<gene>
    <name evidence="8" type="ORF">GUJ93_ZPchr0013g37650</name>
</gene>
<dbReference type="GO" id="GO:0003700">
    <property type="term" value="F:DNA-binding transcription factor activity"/>
    <property type="evidence" value="ECO:0007669"/>
    <property type="project" value="UniProtKB-UniRule"/>
</dbReference>
<proteinExistence type="inferred from homology"/>
<organism evidence="8 9">
    <name type="scientific">Zizania palustris</name>
    <name type="common">Northern wild rice</name>
    <dbReference type="NCBI Taxonomy" id="103762"/>
    <lineage>
        <taxon>Eukaryota</taxon>
        <taxon>Viridiplantae</taxon>
        <taxon>Streptophyta</taxon>
        <taxon>Embryophyta</taxon>
        <taxon>Tracheophyta</taxon>
        <taxon>Spermatophyta</taxon>
        <taxon>Magnoliopsida</taxon>
        <taxon>Liliopsida</taxon>
        <taxon>Poales</taxon>
        <taxon>Poaceae</taxon>
        <taxon>BOP clade</taxon>
        <taxon>Oryzoideae</taxon>
        <taxon>Oryzeae</taxon>
        <taxon>Zizaniinae</taxon>
        <taxon>Zizania</taxon>
    </lineage>
</organism>
<feature type="region of interest" description="Disordered" evidence="7">
    <location>
        <begin position="113"/>
        <end position="164"/>
    </location>
</feature>
<comment type="similarity">
    <text evidence="6">Belongs to the NFYA/HAP2 subunit family.</text>
</comment>
<comment type="subcellular location">
    <subcellularLocation>
        <location evidence="1 6">Nucleus</location>
    </subcellularLocation>
</comment>
<dbReference type="Pfam" id="PF02045">
    <property type="entry name" value="CBFB_NFYA"/>
    <property type="match status" value="1"/>
</dbReference>
<comment type="subunit">
    <text evidence="6">Heterotrimer.</text>
</comment>
<evidence type="ECO:0000256" key="5">
    <source>
        <dbReference type="ARBA" id="ARBA00023242"/>
    </source>
</evidence>
<protein>
    <recommendedName>
        <fullName evidence="6">Nuclear transcription factor Y subunit</fullName>
    </recommendedName>
</protein>
<evidence type="ECO:0000256" key="4">
    <source>
        <dbReference type="ARBA" id="ARBA00023163"/>
    </source>
</evidence>
<evidence type="ECO:0000256" key="6">
    <source>
        <dbReference type="RuleBase" id="RU367155"/>
    </source>
</evidence>
<dbReference type="SMART" id="SM00521">
    <property type="entry name" value="CBF"/>
    <property type="match status" value="1"/>
</dbReference>
<evidence type="ECO:0000256" key="7">
    <source>
        <dbReference type="SAM" id="MobiDB-lite"/>
    </source>
</evidence>
<feature type="compositionally biased region" description="Basic residues" evidence="7">
    <location>
        <begin position="139"/>
        <end position="153"/>
    </location>
</feature>
<dbReference type="GO" id="GO:0005634">
    <property type="term" value="C:nucleus"/>
    <property type="evidence" value="ECO:0007669"/>
    <property type="project" value="UniProtKB-SubCell"/>
</dbReference>